<accession>A0A820FMK7</accession>
<dbReference type="AlphaFoldDB" id="A0A820FMK7"/>
<sequence length="97" mass="11551">WDIERKQIIRTLDYDPCKTNANCRTHFTEDGKYLFEISQKESLLLMYRVDDNQLLEKLFINSLLPHIEVFKDRLILCSDNELILLCINERDSSSSIR</sequence>
<gene>
    <name evidence="1" type="ORF">OKA104_LOCUS44448</name>
</gene>
<protein>
    <submittedName>
        <fullName evidence="1">Uncharacterized protein</fullName>
    </submittedName>
</protein>
<organism evidence="1 2">
    <name type="scientific">Adineta steineri</name>
    <dbReference type="NCBI Taxonomy" id="433720"/>
    <lineage>
        <taxon>Eukaryota</taxon>
        <taxon>Metazoa</taxon>
        <taxon>Spiralia</taxon>
        <taxon>Gnathifera</taxon>
        <taxon>Rotifera</taxon>
        <taxon>Eurotatoria</taxon>
        <taxon>Bdelloidea</taxon>
        <taxon>Adinetida</taxon>
        <taxon>Adinetidae</taxon>
        <taxon>Adineta</taxon>
    </lineage>
</organism>
<evidence type="ECO:0000313" key="2">
    <source>
        <dbReference type="Proteomes" id="UP000663881"/>
    </source>
</evidence>
<reference evidence="1" key="1">
    <citation type="submission" date="2021-02" db="EMBL/GenBank/DDBJ databases">
        <authorList>
            <person name="Nowell W R."/>
        </authorList>
    </citation>
    <scope>NUCLEOTIDE SEQUENCE</scope>
</reference>
<dbReference type="EMBL" id="CAJOAY010013546">
    <property type="protein sequence ID" value="CAF4266971.1"/>
    <property type="molecule type" value="Genomic_DNA"/>
</dbReference>
<name>A0A820FMK7_9BILA</name>
<comment type="caution">
    <text evidence="1">The sequence shown here is derived from an EMBL/GenBank/DDBJ whole genome shotgun (WGS) entry which is preliminary data.</text>
</comment>
<proteinExistence type="predicted"/>
<dbReference type="Proteomes" id="UP000663881">
    <property type="component" value="Unassembled WGS sequence"/>
</dbReference>
<feature type="non-terminal residue" evidence="1">
    <location>
        <position position="1"/>
    </location>
</feature>
<evidence type="ECO:0000313" key="1">
    <source>
        <dbReference type="EMBL" id="CAF4266971.1"/>
    </source>
</evidence>